<evidence type="ECO:0000313" key="2">
    <source>
        <dbReference type="Proteomes" id="UP001235939"/>
    </source>
</evidence>
<keyword evidence="2" id="KW-1185">Reference proteome</keyword>
<gene>
    <name evidence="1" type="ORF">LAZ67_5002809</name>
</gene>
<protein>
    <submittedName>
        <fullName evidence="1">Uncharacterized protein</fullName>
    </submittedName>
</protein>
<dbReference type="Proteomes" id="UP001235939">
    <property type="component" value="Chromosome 05"/>
</dbReference>
<evidence type="ECO:0000313" key="1">
    <source>
        <dbReference type="EMBL" id="UYV68019.1"/>
    </source>
</evidence>
<accession>A0ABY6KHS8</accession>
<reference evidence="1 2" key="1">
    <citation type="submission" date="2022-01" db="EMBL/GenBank/DDBJ databases">
        <title>A chromosomal length assembly of Cordylochernes scorpioides.</title>
        <authorList>
            <person name="Zeh D."/>
            <person name="Zeh J."/>
        </authorList>
    </citation>
    <scope>NUCLEOTIDE SEQUENCE [LARGE SCALE GENOMIC DNA]</scope>
    <source>
        <strain evidence="1">IN4F17</strain>
        <tissue evidence="1">Whole Body</tissue>
    </source>
</reference>
<organism evidence="1 2">
    <name type="scientific">Cordylochernes scorpioides</name>
    <dbReference type="NCBI Taxonomy" id="51811"/>
    <lineage>
        <taxon>Eukaryota</taxon>
        <taxon>Metazoa</taxon>
        <taxon>Ecdysozoa</taxon>
        <taxon>Arthropoda</taxon>
        <taxon>Chelicerata</taxon>
        <taxon>Arachnida</taxon>
        <taxon>Pseudoscorpiones</taxon>
        <taxon>Cheliferoidea</taxon>
        <taxon>Chernetidae</taxon>
        <taxon>Cordylochernes</taxon>
    </lineage>
</organism>
<name>A0ABY6KHS8_9ARAC</name>
<proteinExistence type="predicted"/>
<sequence length="168" mass="18742">MEFCSDISPPSRIDWASLRRCAFSGHEADAALKLALHALPHPASDGPAYPACGSIDRSLGHRYWCCRSMGSTNQTHRRLREFMARDRTGVTLMHCSMAYWLKVITALLIIGCIELNPGPKRQATLTNMPHSTPDQAPMDDLKLLIINLSAEVNRLGEKMDARLLNIEQ</sequence>
<dbReference type="EMBL" id="CP092867">
    <property type="protein sequence ID" value="UYV68019.1"/>
    <property type="molecule type" value="Genomic_DNA"/>
</dbReference>